<feature type="compositionally biased region" description="Acidic residues" evidence="1">
    <location>
        <begin position="247"/>
        <end position="256"/>
    </location>
</feature>
<comment type="caution">
    <text evidence="2">The sequence shown here is derived from an EMBL/GenBank/DDBJ whole genome shotgun (WGS) entry which is preliminary data.</text>
</comment>
<dbReference type="GO" id="GO:0008168">
    <property type="term" value="F:methyltransferase activity"/>
    <property type="evidence" value="ECO:0007669"/>
    <property type="project" value="UniProtKB-KW"/>
</dbReference>
<keyword evidence="3" id="KW-1185">Reference proteome</keyword>
<protein>
    <submittedName>
        <fullName evidence="2">SAM-dependent methyltransferase</fullName>
        <ecNumber evidence="2">2.1.1.-</ecNumber>
    </submittedName>
</protein>
<keyword evidence="2" id="KW-0489">Methyltransferase</keyword>
<dbReference type="EC" id="2.1.1.-" evidence="2"/>
<gene>
    <name evidence="2" type="ORF">AB8O55_25895</name>
</gene>
<dbReference type="EMBL" id="JBGEHV010000068">
    <property type="protein sequence ID" value="MEY8042853.1"/>
    <property type="molecule type" value="Genomic_DNA"/>
</dbReference>
<dbReference type="Gene3D" id="3.40.50.150">
    <property type="entry name" value="Vaccinia Virus protein VP39"/>
    <property type="match status" value="1"/>
</dbReference>
<dbReference type="SUPFAM" id="SSF53335">
    <property type="entry name" value="S-adenosyl-L-methionine-dependent methyltransferases"/>
    <property type="match status" value="1"/>
</dbReference>
<dbReference type="InterPro" id="IPR006764">
    <property type="entry name" value="SAM_dep_MeTrfase_SAV2177_type"/>
</dbReference>
<dbReference type="InterPro" id="IPR029063">
    <property type="entry name" value="SAM-dependent_MTases_sf"/>
</dbReference>
<evidence type="ECO:0000313" key="3">
    <source>
        <dbReference type="Proteomes" id="UP001564626"/>
    </source>
</evidence>
<evidence type="ECO:0000313" key="2">
    <source>
        <dbReference type="EMBL" id="MEY8042853.1"/>
    </source>
</evidence>
<evidence type="ECO:0000256" key="1">
    <source>
        <dbReference type="SAM" id="MobiDB-lite"/>
    </source>
</evidence>
<dbReference type="Pfam" id="PF04672">
    <property type="entry name" value="Methyltransf_19"/>
    <property type="match status" value="1"/>
</dbReference>
<keyword evidence="2" id="KW-0808">Transferase</keyword>
<dbReference type="RefSeq" id="WP_345362789.1">
    <property type="nucleotide sequence ID" value="NZ_BAABII010000007.1"/>
</dbReference>
<dbReference type="GO" id="GO:0032259">
    <property type="term" value="P:methylation"/>
    <property type="evidence" value="ECO:0007669"/>
    <property type="project" value="UniProtKB-KW"/>
</dbReference>
<proteinExistence type="predicted"/>
<accession>A0ABV4CP27</accession>
<feature type="region of interest" description="Disordered" evidence="1">
    <location>
        <begin position="242"/>
        <end position="269"/>
    </location>
</feature>
<dbReference type="PIRSF" id="PIRSF017393">
    <property type="entry name" value="MTase_SAV2177"/>
    <property type="match status" value="1"/>
</dbReference>
<sequence>MSGWAGGSGIDLDTPNVARVYDYYLGGAHNFQVDRRFAEKAIAMFPATRELARRNRAFLQRAVRELAGLGCEQFLDLGSGIPTAGHVHEIARRTAPRARVAYVDNEPVAVEHSRMLVGDVDGVVAVRADFTRPDEVLGHPEVRSVLDFDEPIAVLFCAALHLVPDEDDPYGLVARYRDATAPGSYLAVSHGTLDNRPDIAALVRHYARGVSNRFIVRDRAECARFFAGYDLLDPGVVFTAQWRPDEDPSENEDEEAERSGVYAGVGRKP</sequence>
<organism evidence="2 3">
    <name type="scientific">Saccharopolyspora cebuensis</name>
    <dbReference type="NCBI Taxonomy" id="418759"/>
    <lineage>
        <taxon>Bacteria</taxon>
        <taxon>Bacillati</taxon>
        <taxon>Actinomycetota</taxon>
        <taxon>Actinomycetes</taxon>
        <taxon>Pseudonocardiales</taxon>
        <taxon>Pseudonocardiaceae</taxon>
        <taxon>Saccharopolyspora</taxon>
    </lineage>
</organism>
<reference evidence="2 3" key="1">
    <citation type="submission" date="2024-08" db="EMBL/GenBank/DDBJ databases">
        <title>Genome mining of Saccharopolyspora cebuensis PGLac3 from Nigerian medicinal plant.</title>
        <authorList>
            <person name="Ezeobiora C.E."/>
            <person name="Igbokwe N.H."/>
            <person name="Amin D.H."/>
            <person name="Mendie U.E."/>
        </authorList>
    </citation>
    <scope>NUCLEOTIDE SEQUENCE [LARGE SCALE GENOMIC DNA]</scope>
    <source>
        <strain evidence="2 3">PGLac3</strain>
    </source>
</reference>
<dbReference type="Proteomes" id="UP001564626">
    <property type="component" value="Unassembled WGS sequence"/>
</dbReference>
<name>A0ABV4CP27_9PSEU</name>